<evidence type="ECO:0000256" key="2">
    <source>
        <dbReference type="ARBA" id="ARBA00005466"/>
    </source>
</evidence>
<dbReference type="Gene3D" id="3.30.465.10">
    <property type="match status" value="1"/>
</dbReference>
<dbReference type="Pfam" id="PF01565">
    <property type="entry name" value="FAD_binding_4"/>
    <property type="match status" value="1"/>
</dbReference>
<keyword evidence="4" id="KW-0274">FAD</keyword>
<sequence>MSFPAPSRHDLPPKFPIIWQDDVRYDLARIGRVFNHRRPSRYPVAVVQPTNQDHVVEAVLLATKLGCRISIRSGGHSWAAWSVRDDAILVDFGKFNYFHLDDATGIASVSPNMTGRVINQLLEPHGRWFPGGHCPDVAVGGFLLQGGMGWNCKNWGWACEKIVAIDVVTTEGRKLRCDENQNIDLFWAARGAGPGFPAIVTRFHLQTLPRYSHVRDSTFVYGKENYRAALNWAIKLSPTFDADTEIAVIGTYVPGLEGVQTVVRFTTFKNSQEEAETALEPAHASPPPGANITALCTETSLSDQYDLQHAANPEGHRYRVDNCYIKNDADVASVMENAFIDLPTKKSFSLWYSMASCSRKNRDEGSMQNMALSMQSDHYFAVYAVCESPTGDKACADWVRGVMVSASKQSPGAYLGDADFQERVSMYWNNENAQNLIQVISKWDPRGLIAGYLNKGDTGSVEGLRGMIKSSWSPNLAVGVHGLHIH</sequence>
<protein>
    <recommendedName>
        <fullName evidence="6">FAD-binding PCMH-type domain-containing protein</fullName>
    </recommendedName>
</protein>
<evidence type="ECO:0000256" key="5">
    <source>
        <dbReference type="ARBA" id="ARBA00023002"/>
    </source>
</evidence>
<organism evidence="7 8">
    <name type="scientific">Clonostachys chloroleuca</name>
    <dbReference type="NCBI Taxonomy" id="1926264"/>
    <lineage>
        <taxon>Eukaryota</taxon>
        <taxon>Fungi</taxon>
        <taxon>Dikarya</taxon>
        <taxon>Ascomycota</taxon>
        <taxon>Pezizomycotina</taxon>
        <taxon>Sordariomycetes</taxon>
        <taxon>Hypocreomycetidae</taxon>
        <taxon>Hypocreales</taxon>
        <taxon>Bionectriaceae</taxon>
        <taxon>Clonostachys</taxon>
    </lineage>
</organism>
<keyword evidence="8" id="KW-1185">Reference proteome</keyword>
<dbReference type="PROSITE" id="PS51387">
    <property type="entry name" value="FAD_PCMH"/>
    <property type="match status" value="1"/>
</dbReference>
<dbReference type="GO" id="GO:0016491">
    <property type="term" value="F:oxidoreductase activity"/>
    <property type="evidence" value="ECO:0007669"/>
    <property type="project" value="UniProtKB-KW"/>
</dbReference>
<dbReference type="Gene3D" id="3.40.462.20">
    <property type="match status" value="1"/>
</dbReference>
<evidence type="ECO:0000256" key="1">
    <source>
        <dbReference type="ARBA" id="ARBA00001974"/>
    </source>
</evidence>
<name>A0AA35QFK6_9HYPO</name>
<reference evidence="7" key="1">
    <citation type="submission" date="2023-01" db="EMBL/GenBank/DDBJ databases">
        <authorList>
            <person name="Piombo E."/>
        </authorList>
    </citation>
    <scope>NUCLEOTIDE SEQUENCE</scope>
</reference>
<dbReference type="InterPro" id="IPR050416">
    <property type="entry name" value="FAD-linked_Oxidoreductase"/>
</dbReference>
<dbReference type="InterPro" id="IPR036318">
    <property type="entry name" value="FAD-bd_PCMH-like_sf"/>
</dbReference>
<dbReference type="InterPro" id="IPR006094">
    <property type="entry name" value="Oxid_FAD_bind_N"/>
</dbReference>
<dbReference type="SUPFAM" id="SSF56176">
    <property type="entry name" value="FAD-binding/transporter-associated domain-like"/>
    <property type="match status" value="1"/>
</dbReference>
<dbReference type="PANTHER" id="PTHR42973:SF39">
    <property type="entry name" value="FAD-BINDING PCMH-TYPE DOMAIN-CONTAINING PROTEIN"/>
    <property type="match status" value="1"/>
</dbReference>
<comment type="caution">
    <text evidence="7">The sequence shown here is derived from an EMBL/GenBank/DDBJ whole genome shotgun (WGS) entry which is preliminary data.</text>
</comment>
<accession>A0AA35QFK6</accession>
<dbReference type="InterPro" id="IPR016167">
    <property type="entry name" value="FAD-bd_PCMH_sub1"/>
</dbReference>
<keyword evidence="5" id="KW-0560">Oxidoreductase</keyword>
<evidence type="ECO:0000256" key="4">
    <source>
        <dbReference type="ARBA" id="ARBA00022827"/>
    </source>
</evidence>
<comment type="cofactor">
    <cofactor evidence="1">
        <name>FAD</name>
        <dbReference type="ChEBI" id="CHEBI:57692"/>
    </cofactor>
</comment>
<dbReference type="GO" id="GO:0071949">
    <property type="term" value="F:FAD binding"/>
    <property type="evidence" value="ECO:0007669"/>
    <property type="project" value="InterPro"/>
</dbReference>
<dbReference type="InterPro" id="IPR016169">
    <property type="entry name" value="FAD-bd_PCMH_sub2"/>
</dbReference>
<comment type="similarity">
    <text evidence="2">Belongs to the oxygen-dependent FAD-linked oxidoreductase family.</text>
</comment>
<evidence type="ECO:0000256" key="3">
    <source>
        <dbReference type="ARBA" id="ARBA00022630"/>
    </source>
</evidence>
<evidence type="ECO:0000313" key="7">
    <source>
        <dbReference type="EMBL" id="CAI6101108.1"/>
    </source>
</evidence>
<keyword evidence="3" id="KW-0285">Flavoprotein</keyword>
<dbReference type="PANTHER" id="PTHR42973">
    <property type="entry name" value="BINDING OXIDOREDUCTASE, PUTATIVE (AFU_ORTHOLOGUE AFUA_1G17690)-RELATED"/>
    <property type="match status" value="1"/>
</dbReference>
<feature type="domain" description="FAD-binding PCMH-type" evidence="6">
    <location>
        <begin position="39"/>
        <end position="210"/>
    </location>
</feature>
<dbReference type="InterPro" id="IPR016166">
    <property type="entry name" value="FAD-bd_PCMH"/>
</dbReference>
<proteinExistence type="inferred from homology"/>
<dbReference type="Gene3D" id="3.30.43.10">
    <property type="entry name" value="Uridine Diphospho-n-acetylenolpyruvylglucosamine Reductase, domain 2"/>
    <property type="match status" value="1"/>
</dbReference>
<dbReference type="AlphaFoldDB" id="A0AA35QFK6"/>
<evidence type="ECO:0000259" key="6">
    <source>
        <dbReference type="PROSITE" id="PS51387"/>
    </source>
</evidence>
<evidence type="ECO:0000313" key="8">
    <source>
        <dbReference type="Proteomes" id="UP001160390"/>
    </source>
</evidence>
<dbReference type="Proteomes" id="UP001160390">
    <property type="component" value="Unassembled WGS sequence"/>
</dbReference>
<dbReference type="EMBL" id="CABFNP030001360">
    <property type="protein sequence ID" value="CAI6101108.1"/>
    <property type="molecule type" value="Genomic_DNA"/>
</dbReference>
<gene>
    <name evidence="7" type="ORF">CCHLO57077_00006337</name>
</gene>